<dbReference type="RefSeq" id="WP_152803707.1">
    <property type="nucleotide sequence ID" value="NZ_WHNX01000011.1"/>
</dbReference>
<accession>A0A6A7K8U5</accession>
<dbReference type="GO" id="GO:0006415">
    <property type="term" value="P:translational termination"/>
    <property type="evidence" value="ECO:0007669"/>
    <property type="project" value="UniProtKB-UniRule"/>
</dbReference>
<dbReference type="Proteomes" id="UP000440004">
    <property type="component" value="Unassembled WGS sequence"/>
</dbReference>
<feature type="domain" description="Ribosome recycling factor" evidence="7">
    <location>
        <begin position="20"/>
        <end position="183"/>
    </location>
</feature>
<dbReference type="PANTHER" id="PTHR20982">
    <property type="entry name" value="RIBOSOME RECYCLING FACTOR"/>
    <property type="match status" value="1"/>
</dbReference>
<dbReference type="InterPro" id="IPR036191">
    <property type="entry name" value="RRF_sf"/>
</dbReference>
<dbReference type="PANTHER" id="PTHR20982:SF3">
    <property type="entry name" value="MITOCHONDRIAL RIBOSOME RECYCLING FACTOR PSEUDO 1"/>
    <property type="match status" value="1"/>
</dbReference>
<dbReference type="FunFam" id="3.30.1360.40:FF:000001">
    <property type="entry name" value="Ribosome-recycling factor"/>
    <property type="match status" value="1"/>
</dbReference>
<protein>
    <recommendedName>
        <fullName evidence="5">Ribosome-recycling factor</fullName>
        <shortName evidence="5">RRF</shortName>
    </recommendedName>
    <alternativeName>
        <fullName evidence="5">Ribosome-releasing factor</fullName>
    </alternativeName>
</protein>
<evidence type="ECO:0000256" key="3">
    <source>
        <dbReference type="ARBA" id="ARBA00022490"/>
    </source>
</evidence>
<feature type="coiled-coil region" evidence="6">
    <location>
        <begin position="3"/>
        <end position="30"/>
    </location>
</feature>
<dbReference type="AlphaFoldDB" id="A0A6A7K8U5"/>
<comment type="subcellular location">
    <subcellularLocation>
        <location evidence="1 5">Cytoplasm</location>
    </subcellularLocation>
</comment>
<dbReference type="SUPFAM" id="SSF55194">
    <property type="entry name" value="Ribosome recycling factor, RRF"/>
    <property type="match status" value="1"/>
</dbReference>
<dbReference type="CDD" id="cd00520">
    <property type="entry name" value="RRF"/>
    <property type="match status" value="1"/>
</dbReference>
<evidence type="ECO:0000256" key="5">
    <source>
        <dbReference type="HAMAP-Rule" id="MF_00040"/>
    </source>
</evidence>
<evidence type="ECO:0000313" key="8">
    <source>
        <dbReference type="EMBL" id="MPW25844.1"/>
    </source>
</evidence>
<organism evidence="8 9">
    <name type="scientific">Alkalibaculum sporogenes</name>
    <dbReference type="NCBI Taxonomy" id="2655001"/>
    <lineage>
        <taxon>Bacteria</taxon>
        <taxon>Bacillati</taxon>
        <taxon>Bacillota</taxon>
        <taxon>Clostridia</taxon>
        <taxon>Eubacteriales</taxon>
        <taxon>Eubacteriaceae</taxon>
        <taxon>Alkalibaculum</taxon>
    </lineage>
</organism>
<dbReference type="Gene3D" id="3.30.1360.40">
    <property type="match status" value="1"/>
</dbReference>
<evidence type="ECO:0000256" key="4">
    <source>
        <dbReference type="ARBA" id="ARBA00022917"/>
    </source>
</evidence>
<dbReference type="Gene3D" id="1.10.132.20">
    <property type="entry name" value="Ribosome-recycling factor"/>
    <property type="match status" value="1"/>
</dbReference>
<evidence type="ECO:0000256" key="2">
    <source>
        <dbReference type="ARBA" id="ARBA00005912"/>
    </source>
</evidence>
<keyword evidence="4 5" id="KW-0648">Protein biosynthesis</keyword>
<sequence length="185" mass="21036">MIKEIKNENKVKMEKAIQNLKEELSSIRAGRANPKILDRVMVEYYGTPTPLNQLANISCPEARMILVQPWDPKSIPDLEKAIIKSDLGFNPGNDGKVIRLVIPQLTEDRRKELVKLAKKQGEESKVAIRNIRRNTNTALKNAEKEGLITEDELKSVEVEIQKITDEEIKKIDEIISAKNIEILEV</sequence>
<keyword evidence="3 5" id="KW-0963">Cytoplasm</keyword>
<dbReference type="NCBIfam" id="TIGR00496">
    <property type="entry name" value="frr"/>
    <property type="match status" value="1"/>
</dbReference>
<evidence type="ECO:0000256" key="1">
    <source>
        <dbReference type="ARBA" id="ARBA00004496"/>
    </source>
</evidence>
<gene>
    <name evidence="5" type="primary">frr</name>
    <name evidence="8" type="ORF">GC105_08580</name>
</gene>
<dbReference type="GO" id="GO:0043023">
    <property type="term" value="F:ribosomal large subunit binding"/>
    <property type="evidence" value="ECO:0007669"/>
    <property type="project" value="TreeGrafter"/>
</dbReference>
<dbReference type="HAMAP" id="MF_00040">
    <property type="entry name" value="RRF"/>
    <property type="match status" value="1"/>
</dbReference>
<evidence type="ECO:0000313" key="9">
    <source>
        <dbReference type="Proteomes" id="UP000440004"/>
    </source>
</evidence>
<comment type="caution">
    <text evidence="8">The sequence shown here is derived from an EMBL/GenBank/DDBJ whole genome shotgun (WGS) entry which is preliminary data.</text>
</comment>
<dbReference type="GO" id="GO:0005737">
    <property type="term" value="C:cytoplasm"/>
    <property type="evidence" value="ECO:0007669"/>
    <property type="project" value="UniProtKB-SubCell"/>
</dbReference>
<comment type="similarity">
    <text evidence="2 5">Belongs to the RRF family.</text>
</comment>
<dbReference type="InterPro" id="IPR002661">
    <property type="entry name" value="Ribosome_recyc_fac"/>
</dbReference>
<name>A0A6A7K8U5_9FIRM</name>
<dbReference type="EMBL" id="WHNX01000011">
    <property type="protein sequence ID" value="MPW25844.1"/>
    <property type="molecule type" value="Genomic_DNA"/>
</dbReference>
<proteinExistence type="inferred from homology"/>
<dbReference type="FunFam" id="1.10.132.20:FF:000001">
    <property type="entry name" value="Ribosome-recycling factor"/>
    <property type="match status" value="1"/>
</dbReference>
<evidence type="ECO:0000259" key="7">
    <source>
        <dbReference type="Pfam" id="PF01765"/>
    </source>
</evidence>
<keyword evidence="9" id="KW-1185">Reference proteome</keyword>
<dbReference type="InterPro" id="IPR023584">
    <property type="entry name" value="Ribosome_recyc_fac_dom"/>
</dbReference>
<reference evidence="8 9" key="1">
    <citation type="submission" date="2019-10" db="EMBL/GenBank/DDBJ databases">
        <title>Alkalibaculum tamaniensis sp.nov., a new alkaliphilic acetogen, isolated on methoxylated aromatics from a mud volcano.</title>
        <authorList>
            <person name="Khomyakova M.A."/>
            <person name="Merkel A.Y."/>
            <person name="Bonch-Osmolovskaya E.A."/>
            <person name="Slobodkin A.I."/>
        </authorList>
    </citation>
    <scope>NUCLEOTIDE SEQUENCE [LARGE SCALE GENOMIC DNA]</scope>
    <source>
        <strain evidence="8 9">M08DMB</strain>
    </source>
</reference>
<keyword evidence="6" id="KW-0175">Coiled coil</keyword>
<comment type="function">
    <text evidence="5">Responsible for the release of ribosomes from messenger RNA at the termination of protein biosynthesis. May increase the efficiency of translation by recycling ribosomes from one round of translation to another.</text>
</comment>
<dbReference type="Pfam" id="PF01765">
    <property type="entry name" value="RRF"/>
    <property type="match status" value="1"/>
</dbReference>
<evidence type="ECO:0000256" key="6">
    <source>
        <dbReference type="SAM" id="Coils"/>
    </source>
</evidence>